<sequence>MSWRGGRGRGRGGYGGGGADYGKVEPFVIFPEITLPDPKSITLESELLKSNNKFNYFWVNSPYHLGDGVSTKENESFDIERYSDSLKPKISSNKKGSFYDFLVLRPDNFPKELLGDTRRERPVKRVKWSQEAGTLCFICFLISTV</sequence>
<keyword evidence="5" id="KW-1185">Reference proteome</keyword>
<dbReference type="AlphaFoldDB" id="R0H1K9"/>
<evidence type="ECO:0000256" key="3">
    <source>
        <dbReference type="ARBA" id="ARBA00023242"/>
    </source>
</evidence>
<evidence type="ECO:0000256" key="2">
    <source>
        <dbReference type="ARBA" id="ARBA00008352"/>
    </source>
</evidence>
<dbReference type="InterPro" id="IPR024661">
    <property type="entry name" value="RNA_pol_III_Rpc31"/>
</dbReference>
<accession>R0H1K9</accession>
<name>R0H1K9_9BRAS</name>
<dbReference type="EMBL" id="KB870810">
    <property type="protein sequence ID" value="EOA23119.1"/>
    <property type="molecule type" value="Genomic_DNA"/>
</dbReference>
<dbReference type="PANTHER" id="PTHR15367">
    <property type="entry name" value="DNA-DIRECTED RNA POLYMERASE III"/>
    <property type="match status" value="1"/>
</dbReference>
<dbReference type="EMBL" id="KB870810">
    <property type="protein sequence ID" value="EOA23120.1"/>
    <property type="molecule type" value="Genomic_DNA"/>
</dbReference>
<keyword evidence="3" id="KW-0539">Nucleus</keyword>
<evidence type="ECO:0000313" key="5">
    <source>
        <dbReference type="Proteomes" id="UP000029121"/>
    </source>
</evidence>
<reference evidence="5" key="1">
    <citation type="journal article" date="2013" name="Nat. Genet.">
        <title>The Capsella rubella genome and the genomic consequences of rapid mating system evolution.</title>
        <authorList>
            <person name="Slotte T."/>
            <person name="Hazzouri K.M."/>
            <person name="Agren J.A."/>
            <person name="Koenig D."/>
            <person name="Maumus F."/>
            <person name="Guo Y.L."/>
            <person name="Steige K."/>
            <person name="Platts A.E."/>
            <person name="Escobar J.S."/>
            <person name="Newman L.K."/>
            <person name="Wang W."/>
            <person name="Mandakova T."/>
            <person name="Vello E."/>
            <person name="Smith L.M."/>
            <person name="Henz S.R."/>
            <person name="Steffen J."/>
            <person name="Takuno S."/>
            <person name="Brandvain Y."/>
            <person name="Coop G."/>
            <person name="Andolfatto P."/>
            <person name="Hu T.T."/>
            <person name="Blanchette M."/>
            <person name="Clark R.M."/>
            <person name="Quesneville H."/>
            <person name="Nordborg M."/>
            <person name="Gaut B.S."/>
            <person name="Lysak M.A."/>
            <person name="Jenkins J."/>
            <person name="Grimwood J."/>
            <person name="Chapman J."/>
            <person name="Prochnik S."/>
            <person name="Shu S."/>
            <person name="Rokhsar D."/>
            <person name="Schmutz J."/>
            <person name="Weigel D."/>
            <person name="Wright S.I."/>
        </authorList>
    </citation>
    <scope>NUCLEOTIDE SEQUENCE [LARGE SCALE GENOMIC DNA]</scope>
    <source>
        <strain evidence="5">cv. Monte Gargano</strain>
    </source>
</reference>
<dbReference type="GO" id="GO:0006383">
    <property type="term" value="P:transcription by RNA polymerase III"/>
    <property type="evidence" value="ECO:0007669"/>
    <property type="project" value="InterPro"/>
</dbReference>
<dbReference type="Proteomes" id="UP000029121">
    <property type="component" value="Unassembled WGS sequence"/>
</dbReference>
<dbReference type="GO" id="GO:0005666">
    <property type="term" value="C:RNA polymerase III complex"/>
    <property type="evidence" value="ECO:0007669"/>
    <property type="project" value="TreeGrafter"/>
</dbReference>
<protein>
    <submittedName>
        <fullName evidence="4">Uncharacterized protein</fullName>
    </submittedName>
</protein>
<comment type="subcellular location">
    <subcellularLocation>
        <location evidence="1">Nucleus</location>
    </subcellularLocation>
</comment>
<organism evidence="4 5">
    <name type="scientific">Capsella rubella</name>
    <dbReference type="NCBI Taxonomy" id="81985"/>
    <lineage>
        <taxon>Eukaryota</taxon>
        <taxon>Viridiplantae</taxon>
        <taxon>Streptophyta</taxon>
        <taxon>Embryophyta</taxon>
        <taxon>Tracheophyta</taxon>
        <taxon>Spermatophyta</taxon>
        <taxon>Magnoliopsida</taxon>
        <taxon>eudicotyledons</taxon>
        <taxon>Gunneridae</taxon>
        <taxon>Pentapetalae</taxon>
        <taxon>rosids</taxon>
        <taxon>malvids</taxon>
        <taxon>Brassicales</taxon>
        <taxon>Brassicaceae</taxon>
        <taxon>Camelineae</taxon>
        <taxon>Capsella</taxon>
    </lineage>
</organism>
<comment type="similarity">
    <text evidence="2">Belongs to the eukaryotic RPC7 RNA polymerase subunit family.</text>
</comment>
<evidence type="ECO:0000256" key="1">
    <source>
        <dbReference type="ARBA" id="ARBA00004123"/>
    </source>
</evidence>
<dbReference type="PANTHER" id="PTHR15367:SF2">
    <property type="entry name" value="DNA-DIRECTED RNA POLYMERASE III SUBUNIT"/>
    <property type="match status" value="1"/>
</dbReference>
<dbReference type="EMBL" id="KB870810">
    <property type="protein sequence ID" value="EOA23118.1"/>
    <property type="molecule type" value="Genomic_DNA"/>
</dbReference>
<dbReference type="STRING" id="81985.R0H1K9"/>
<reference evidence="4" key="2">
    <citation type="journal article" date="2013" name="Nat. Genet.">
        <title>Genome sequencing of Capsella rubella.</title>
        <authorList>
            <person name="Schmutz J."/>
            <person name="Prochnik S."/>
            <person name="Nordborg M."/>
            <person name="Weigel D."/>
            <person name="Rokhsar D."/>
            <person name="Wright S."/>
        </authorList>
    </citation>
    <scope>NUCLEOTIDE SEQUENCE</scope>
</reference>
<dbReference type="eggNOG" id="ENOG502S1T9">
    <property type="taxonomic scope" value="Eukaryota"/>
</dbReference>
<proteinExistence type="inferred from homology"/>
<gene>
    <name evidence="4" type="ORF">CARUB_v10003918mg</name>
</gene>
<evidence type="ECO:0000313" key="4">
    <source>
        <dbReference type="EMBL" id="EOA23119.1"/>
    </source>
</evidence>